<dbReference type="RefSeq" id="WP_243067279.1">
    <property type="nucleotide sequence ID" value="NZ_JAIVFK010000025.1"/>
</dbReference>
<comment type="caution">
    <text evidence="2">The sequence shown here is derived from an EMBL/GenBank/DDBJ whole genome shotgun (WGS) entry which is preliminary data.</text>
</comment>
<dbReference type="InterPro" id="IPR036873">
    <property type="entry name" value="Rhodanese-like_dom_sf"/>
</dbReference>
<dbReference type="SUPFAM" id="SSF52821">
    <property type="entry name" value="Rhodanese/Cell cycle control phosphatase"/>
    <property type="match status" value="1"/>
</dbReference>
<organism evidence="2 3">
    <name type="scientific">Candidatus Rhodoblastus alkanivorans</name>
    <dbReference type="NCBI Taxonomy" id="2954117"/>
    <lineage>
        <taxon>Bacteria</taxon>
        <taxon>Pseudomonadati</taxon>
        <taxon>Pseudomonadota</taxon>
        <taxon>Alphaproteobacteria</taxon>
        <taxon>Hyphomicrobiales</taxon>
        <taxon>Rhodoblastaceae</taxon>
        <taxon>Rhodoblastus</taxon>
    </lineage>
</organism>
<dbReference type="PANTHER" id="PTHR44086:SF10">
    <property type="entry name" value="THIOSULFATE SULFURTRANSFERASE_RHODANESE-LIKE DOMAIN-CONTAINING PROTEIN 3"/>
    <property type="match status" value="1"/>
</dbReference>
<evidence type="ECO:0000313" key="3">
    <source>
        <dbReference type="Proteomes" id="UP001139104"/>
    </source>
</evidence>
<dbReference type="EMBL" id="JAIVFP010000001">
    <property type="protein sequence ID" value="MCI4683319.1"/>
    <property type="molecule type" value="Genomic_DNA"/>
</dbReference>
<accession>A0ABS9Z6L4</accession>
<proteinExistence type="predicted"/>
<protein>
    <submittedName>
        <fullName evidence="2">Rhodanese-like domain-containing protein</fullName>
    </submittedName>
</protein>
<evidence type="ECO:0000313" key="2">
    <source>
        <dbReference type="EMBL" id="MCI4683319.1"/>
    </source>
</evidence>
<gene>
    <name evidence="2" type="ORF">K2U94_11155</name>
</gene>
<dbReference type="Proteomes" id="UP001139104">
    <property type="component" value="Unassembled WGS sequence"/>
</dbReference>
<dbReference type="Gene3D" id="3.40.250.10">
    <property type="entry name" value="Rhodanese-like domain"/>
    <property type="match status" value="1"/>
</dbReference>
<keyword evidence="3" id="KW-1185">Reference proteome</keyword>
<dbReference type="Pfam" id="PF00581">
    <property type="entry name" value="Rhodanese"/>
    <property type="match status" value="1"/>
</dbReference>
<dbReference type="PROSITE" id="PS50206">
    <property type="entry name" value="RHODANESE_3"/>
    <property type="match status" value="1"/>
</dbReference>
<dbReference type="CDD" id="cd00158">
    <property type="entry name" value="RHOD"/>
    <property type="match status" value="1"/>
</dbReference>
<dbReference type="SMART" id="SM00450">
    <property type="entry name" value="RHOD"/>
    <property type="match status" value="1"/>
</dbReference>
<evidence type="ECO:0000259" key="1">
    <source>
        <dbReference type="PROSITE" id="PS50206"/>
    </source>
</evidence>
<reference evidence="2" key="1">
    <citation type="journal article" date="2022" name="ISME J.">
        <title>Identification of active gaseous-alkane degraders at natural gas seeps.</title>
        <authorList>
            <person name="Farhan Ul Haque M."/>
            <person name="Hernandez M."/>
            <person name="Crombie A.T."/>
            <person name="Murrell J.C."/>
        </authorList>
    </citation>
    <scope>NUCLEOTIDE SEQUENCE</scope>
    <source>
        <strain evidence="2">PC2</strain>
    </source>
</reference>
<dbReference type="PANTHER" id="PTHR44086">
    <property type="entry name" value="THIOSULFATE SULFURTRANSFERASE RDL2, MITOCHONDRIAL-RELATED"/>
    <property type="match status" value="1"/>
</dbReference>
<feature type="domain" description="Rhodanese" evidence="1">
    <location>
        <begin position="15"/>
        <end position="104"/>
    </location>
</feature>
<dbReference type="InterPro" id="IPR001763">
    <property type="entry name" value="Rhodanese-like_dom"/>
</dbReference>
<sequence length="104" mass="11302">MVDVVTRDEVKAGLADGSITLIDVREPNEFAAGHIAGATLMPLSRFDPSKLPRDPGKRIVFCCRSGQRTLQAIEMSRLFGRGDACAHYAGSMLDWVRAGEPVEV</sequence>
<name>A0ABS9Z6L4_9HYPH</name>